<accession>A0ABV0NCD5</accession>
<evidence type="ECO:0000313" key="1">
    <source>
        <dbReference type="EMBL" id="MEQ2169041.1"/>
    </source>
</evidence>
<evidence type="ECO:0000313" key="2">
    <source>
        <dbReference type="Proteomes" id="UP001476798"/>
    </source>
</evidence>
<proteinExistence type="predicted"/>
<dbReference type="Proteomes" id="UP001476798">
    <property type="component" value="Unassembled WGS sequence"/>
</dbReference>
<sequence>MVAVGSTVLMLRFAVVRGGLGLLSIRRACLLSRSAHSAPQNEYRPIKKVMVANRGKTFQPSTNISLKNTAGMVPLN</sequence>
<organism evidence="1 2">
    <name type="scientific">Goodea atripinnis</name>
    <dbReference type="NCBI Taxonomy" id="208336"/>
    <lineage>
        <taxon>Eukaryota</taxon>
        <taxon>Metazoa</taxon>
        <taxon>Chordata</taxon>
        <taxon>Craniata</taxon>
        <taxon>Vertebrata</taxon>
        <taxon>Euteleostomi</taxon>
        <taxon>Actinopterygii</taxon>
        <taxon>Neopterygii</taxon>
        <taxon>Teleostei</taxon>
        <taxon>Neoteleostei</taxon>
        <taxon>Acanthomorphata</taxon>
        <taxon>Ovalentaria</taxon>
        <taxon>Atherinomorphae</taxon>
        <taxon>Cyprinodontiformes</taxon>
        <taxon>Goodeidae</taxon>
        <taxon>Goodea</taxon>
    </lineage>
</organism>
<gene>
    <name evidence="1" type="ORF">GOODEAATRI_020813</name>
</gene>
<protein>
    <submittedName>
        <fullName evidence="1">Uncharacterized protein</fullName>
    </submittedName>
</protein>
<comment type="caution">
    <text evidence="1">The sequence shown here is derived from an EMBL/GenBank/DDBJ whole genome shotgun (WGS) entry which is preliminary data.</text>
</comment>
<reference evidence="1 2" key="1">
    <citation type="submission" date="2021-06" db="EMBL/GenBank/DDBJ databases">
        <authorList>
            <person name="Palmer J.M."/>
        </authorList>
    </citation>
    <scope>NUCLEOTIDE SEQUENCE [LARGE SCALE GENOMIC DNA]</scope>
    <source>
        <strain evidence="1 2">GA_2019</strain>
        <tissue evidence="1">Muscle</tissue>
    </source>
</reference>
<dbReference type="EMBL" id="JAHRIO010031958">
    <property type="protein sequence ID" value="MEQ2169041.1"/>
    <property type="molecule type" value="Genomic_DNA"/>
</dbReference>
<keyword evidence="2" id="KW-1185">Reference proteome</keyword>
<name>A0ABV0NCD5_9TELE</name>